<protein>
    <recommendedName>
        <fullName evidence="3">DUF1795 domain-containing protein</fullName>
    </recommendedName>
</protein>
<name>A0ABW5GNV7_9PSEU</name>
<keyword evidence="2" id="KW-1185">Reference proteome</keyword>
<evidence type="ECO:0000313" key="2">
    <source>
        <dbReference type="Proteomes" id="UP001597419"/>
    </source>
</evidence>
<accession>A0ABW5GNV7</accession>
<sequence>MTTLPLGFDVPDGWTPVDPGQVGAEGAAFVAVRSGPGGEFTANITVGVRQRPDPASIAEIAEEAVEGLGRTVAGLEVLSRRPVGGQAAPGMTQVLRLRTGEGLDLVQTQVHLTVPGAEPAGRIVLELACTATPEDARALTGDFQRFVGSVHVRHTEGETQ</sequence>
<proteinExistence type="predicted"/>
<evidence type="ECO:0008006" key="3">
    <source>
        <dbReference type="Google" id="ProtNLM"/>
    </source>
</evidence>
<organism evidence="1 2">
    <name type="scientific">Amycolatopsis samaneae</name>
    <dbReference type="NCBI Taxonomy" id="664691"/>
    <lineage>
        <taxon>Bacteria</taxon>
        <taxon>Bacillati</taxon>
        <taxon>Actinomycetota</taxon>
        <taxon>Actinomycetes</taxon>
        <taxon>Pseudonocardiales</taxon>
        <taxon>Pseudonocardiaceae</taxon>
        <taxon>Amycolatopsis</taxon>
    </lineage>
</organism>
<dbReference type="EMBL" id="JBHUKU010000017">
    <property type="protein sequence ID" value="MFD2462525.1"/>
    <property type="molecule type" value="Genomic_DNA"/>
</dbReference>
<dbReference type="Gene3D" id="3.40.1000.10">
    <property type="entry name" value="Mog1/PsbP, alpha/beta/alpha sandwich"/>
    <property type="match status" value="1"/>
</dbReference>
<comment type="caution">
    <text evidence="1">The sequence shown here is derived from an EMBL/GenBank/DDBJ whole genome shotgun (WGS) entry which is preliminary data.</text>
</comment>
<gene>
    <name evidence="1" type="ORF">ACFSYJ_28215</name>
</gene>
<dbReference type="RefSeq" id="WP_345403480.1">
    <property type="nucleotide sequence ID" value="NZ_BAABHG010000015.1"/>
</dbReference>
<reference evidence="2" key="1">
    <citation type="journal article" date="2019" name="Int. J. Syst. Evol. Microbiol.">
        <title>The Global Catalogue of Microorganisms (GCM) 10K type strain sequencing project: providing services to taxonomists for standard genome sequencing and annotation.</title>
        <authorList>
            <consortium name="The Broad Institute Genomics Platform"/>
            <consortium name="The Broad Institute Genome Sequencing Center for Infectious Disease"/>
            <person name="Wu L."/>
            <person name="Ma J."/>
        </authorList>
    </citation>
    <scope>NUCLEOTIDE SEQUENCE [LARGE SCALE GENOMIC DNA]</scope>
    <source>
        <strain evidence="2">CGMCC 4.7643</strain>
    </source>
</reference>
<dbReference type="Proteomes" id="UP001597419">
    <property type="component" value="Unassembled WGS sequence"/>
</dbReference>
<evidence type="ECO:0000313" key="1">
    <source>
        <dbReference type="EMBL" id="MFD2462525.1"/>
    </source>
</evidence>